<feature type="transmembrane region" description="Helical" evidence="6">
    <location>
        <begin position="230"/>
        <end position="251"/>
    </location>
</feature>
<proteinExistence type="predicted"/>
<evidence type="ECO:0000259" key="7">
    <source>
        <dbReference type="PROSITE" id="PS50850"/>
    </source>
</evidence>
<name>A0ABN2VR75_9ACTN</name>
<keyword evidence="9" id="KW-1185">Reference proteome</keyword>
<dbReference type="EMBL" id="BAAANQ010000018">
    <property type="protein sequence ID" value="GAA2065511.1"/>
    <property type="molecule type" value="Genomic_DNA"/>
</dbReference>
<dbReference type="Gene3D" id="1.20.1250.20">
    <property type="entry name" value="MFS general substrate transporter like domains"/>
    <property type="match status" value="1"/>
</dbReference>
<evidence type="ECO:0000256" key="5">
    <source>
        <dbReference type="ARBA" id="ARBA00023136"/>
    </source>
</evidence>
<feature type="transmembrane region" description="Helical" evidence="6">
    <location>
        <begin position="356"/>
        <end position="377"/>
    </location>
</feature>
<comment type="caution">
    <text evidence="8">The sequence shown here is derived from an EMBL/GenBank/DDBJ whole genome shotgun (WGS) entry which is preliminary data.</text>
</comment>
<keyword evidence="3 6" id="KW-0812">Transmembrane</keyword>
<gene>
    <name evidence="8" type="ORF">GCM10009757_52090</name>
</gene>
<feature type="transmembrane region" description="Helical" evidence="6">
    <location>
        <begin position="196"/>
        <end position="218"/>
    </location>
</feature>
<accession>A0ABN2VR75</accession>
<dbReference type="Pfam" id="PF07690">
    <property type="entry name" value="MFS_1"/>
    <property type="match status" value="1"/>
</dbReference>
<feature type="transmembrane region" description="Helical" evidence="6">
    <location>
        <begin position="65"/>
        <end position="89"/>
    </location>
</feature>
<evidence type="ECO:0000256" key="1">
    <source>
        <dbReference type="ARBA" id="ARBA00004651"/>
    </source>
</evidence>
<dbReference type="InterPro" id="IPR011701">
    <property type="entry name" value="MFS"/>
</dbReference>
<dbReference type="InterPro" id="IPR020846">
    <property type="entry name" value="MFS_dom"/>
</dbReference>
<reference evidence="8 9" key="1">
    <citation type="journal article" date="2019" name="Int. J. Syst. Evol. Microbiol.">
        <title>The Global Catalogue of Microorganisms (GCM) 10K type strain sequencing project: providing services to taxonomists for standard genome sequencing and annotation.</title>
        <authorList>
            <consortium name="The Broad Institute Genomics Platform"/>
            <consortium name="The Broad Institute Genome Sequencing Center for Infectious Disease"/>
            <person name="Wu L."/>
            <person name="Ma J."/>
        </authorList>
    </citation>
    <scope>NUCLEOTIDE SEQUENCE [LARGE SCALE GENOMIC DNA]</scope>
    <source>
        <strain evidence="8 9">JCM 14549</strain>
    </source>
</reference>
<dbReference type="InterPro" id="IPR050189">
    <property type="entry name" value="MFS_Efflux_Transporters"/>
</dbReference>
<feature type="transmembrane region" description="Helical" evidence="6">
    <location>
        <begin position="152"/>
        <end position="175"/>
    </location>
</feature>
<organism evidence="8 9">
    <name type="scientific">Streptomyces cheonanensis</name>
    <dbReference type="NCBI Taxonomy" id="312720"/>
    <lineage>
        <taxon>Bacteria</taxon>
        <taxon>Bacillati</taxon>
        <taxon>Actinomycetota</taxon>
        <taxon>Actinomycetes</taxon>
        <taxon>Kitasatosporales</taxon>
        <taxon>Streptomycetaceae</taxon>
        <taxon>Streptomyces</taxon>
    </lineage>
</organism>
<comment type="subcellular location">
    <subcellularLocation>
        <location evidence="1">Cell membrane</location>
        <topology evidence="1">Multi-pass membrane protein</topology>
    </subcellularLocation>
</comment>
<feature type="transmembrane region" description="Helical" evidence="6">
    <location>
        <begin position="328"/>
        <end position="350"/>
    </location>
</feature>
<dbReference type="Proteomes" id="UP001403094">
    <property type="component" value="Unassembled WGS sequence"/>
</dbReference>
<feature type="domain" description="Major facilitator superfamily (MFS) profile" evidence="7">
    <location>
        <begin position="1"/>
        <end position="378"/>
    </location>
</feature>
<feature type="transmembrane region" description="Helical" evidence="6">
    <location>
        <begin position="124"/>
        <end position="146"/>
    </location>
</feature>
<sequence>MWGLLLATFAIGTDDFIIAGVLPEIAADLEVSEAAAGQLVTVFSITYAVAAPVLAVATARLPRRVLIIGGLVVFALINFATALVTSYALLMALRVVAALVAAAISPAAFGVAATLAPPQRTGRAIATVAAGLTVSLIVGVPLGSWLGGLFGWQATFVCVGVLTCLAAAVTAATLPTLPRTAAVGVRAKLTLLRRPGVQLCVLGTVIGACSGLMPYTYIAPVLEDMAGVRTGGVALFILVYGLAGAVGTVLGGRLTDRWGVDKALLTLLGVVLLSTVAMAVTGLLADGGAPLWLVGVLLAVWGMAGWAYNPPMNARAMVLAGDAHTEAVALNTSGLYVGVALAGMIGGGALSTYGGVGVLAAAAAIGLVNIVFMAVTVRRFPAGRPAQESEAPAPVS</sequence>
<evidence type="ECO:0000256" key="2">
    <source>
        <dbReference type="ARBA" id="ARBA00022475"/>
    </source>
</evidence>
<dbReference type="PANTHER" id="PTHR43124:SF10">
    <property type="entry name" value="PURINE EFFLUX PUMP PBUE"/>
    <property type="match status" value="1"/>
</dbReference>
<feature type="transmembrane region" description="Helical" evidence="6">
    <location>
        <begin position="263"/>
        <end position="285"/>
    </location>
</feature>
<dbReference type="PROSITE" id="PS50850">
    <property type="entry name" value="MFS"/>
    <property type="match status" value="1"/>
</dbReference>
<evidence type="ECO:0000313" key="8">
    <source>
        <dbReference type="EMBL" id="GAA2065511.1"/>
    </source>
</evidence>
<feature type="transmembrane region" description="Helical" evidence="6">
    <location>
        <begin position="291"/>
        <end position="308"/>
    </location>
</feature>
<keyword evidence="4 6" id="KW-1133">Transmembrane helix</keyword>
<dbReference type="CDD" id="cd17324">
    <property type="entry name" value="MFS_NepI_like"/>
    <property type="match status" value="1"/>
</dbReference>
<evidence type="ECO:0000256" key="6">
    <source>
        <dbReference type="SAM" id="Phobius"/>
    </source>
</evidence>
<dbReference type="SUPFAM" id="SSF103473">
    <property type="entry name" value="MFS general substrate transporter"/>
    <property type="match status" value="1"/>
</dbReference>
<keyword evidence="5 6" id="KW-0472">Membrane</keyword>
<dbReference type="PANTHER" id="PTHR43124">
    <property type="entry name" value="PURINE EFFLUX PUMP PBUE"/>
    <property type="match status" value="1"/>
</dbReference>
<evidence type="ECO:0000256" key="4">
    <source>
        <dbReference type="ARBA" id="ARBA00022989"/>
    </source>
</evidence>
<evidence type="ECO:0000256" key="3">
    <source>
        <dbReference type="ARBA" id="ARBA00022692"/>
    </source>
</evidence>
<keyword evidence="2" id="KW-1003">Cell membrane</keyword>
<protein>
    <submittedName>
        <fullName evidence="8">MFS transporter</fullName>
    </submittedName>
</protein>
<evidence type="ECO:0000313" key="9">
    <source>
        <dbReference type="Proteomes" id="UP001403094"/>
    </source>
</evidence>
<feature type="transmembrane region" description="Helical" evidence="6">
    <location>
        <begin position="35"/>
        <end position="58"/>
    </location>
</feature>
<feature type="transmembrane region" description="Helical" evidence="6">
    <location>
        <begin position="95"/>
        <end position="117"/>
    </location>
</feature>
<dbReference type="InterPro" id="IPR036259">
    <property type="entry name" value="MFS_trans_sf"/>
</dbReference>